<keyword evidence="2" id="KW-1185">Reference proteome</keyword>
<dbReference type="EMBL" id="JBGBZA010000002">
    <property type="protein sequence ID" value="MEY9320482.1"/>
    <property type="molecule type" value="Genomic_DNA"/>
</dbReference>
<gene>
    <name evidence="1" type="ORF">ABIF29_007281</name>
</gene>
<evidence type="ECO:0000313" key="1">
    <source>
        <dbReference type="EMBL" id="MEY9320482.1"/>
    </source>
</evidence>
<protein>
    <submittedName>
        <fullName evidence="1">Integrase</fullName>
    </submittedName>
</protein>
<name>A0ABV4FAI3_BRAEL</name>
<evidence type="ECO:0000313" key="2">
    <source>
        <dbReference type="Proteomes" id="UP001565471"/>
    </source>
</evidence>
<reference evidence="1 2" key="1">
    <citation type="submission" date="2024-07" db="EMBL/GenBank/DDBJ databases">
        <title>Genomic Encyclopedia of Type Strains, Phase V (KMG-V): Genome sequencing to study the core and pangenomes of soil and plant-associated prokaryotes.</title>
        <authorList>
            <person name="Whitman W."/>
        </authorList>
    </citation>
    <scope>NUCLEOTIDE SEQUENCE [LARGE SCALE GENOMIC DNA]</scope>
    <source>
        <strain evidence="1 2">USDA 415</strain>
    </source>
</reference>
<accession>A0ABV4FAI3</accession>
<proteinExistence type="predicted"/>
<dbReference type="Proteomes" id="UP001565471">
    <property type="component" value="Unassembled WGS sequence"/>
</dbReference>
<sequence>MRISEAMGLERDDVDLDVGVLTVRQIGLADTPK</sequence>
<organism evidence="1 2">
    <name type="scientific">Bradyrhizobium elkanii</name>
    <dbReference type="NCBI Taxonomy" id="29448"/>
    <lineage>
        <taxon>Bacteria</taxon>
        <taxon>Pseudomonadati</taxon>
        <taxon>Pseudomonadota</taxon>
        <taxon>Alphaproteobacteria</taxon>
        <taxon>Hyphomicrobiales</taxon>
        <taxon>Nitrobacteraceae</taxon>
        <taxon>Bradyrhizobium</taxon>
    </lineage>
</organism>
<comment type="caution">
    <text evidence="1">The sequence shown here is derived from an EMBL/GenBank/DDBJ whole genome shotgun (WGS) entry which is preliminary data.</text>
</comment>